<accession>A0A195AU94</accession>
<evidence type="ECO:0000256" key="1">
    <source>
        <dbReference type="ARBA" id="ARBA00004123"/>
    </source>
</evidence>
<dbReference type="AlphaFoldDB" id="A0A195AU94"/>
<dbReference type="Gene3D" id="1.25.10.10">
    <property type="entry name" value="Leucine-rich Repeat Variant"/>
    <property type="match status" value="2"/>
</dbReference>
<keyword evidence="8" id="KW-1185">Reference proteome</keyword>
<dbReference type="STRING" id="520822.A0A195AU94"/>
<dbReference type="InterPro" id="IPR038739">
    <property type="entry name" value="ARMC8/Vid28"/>
</dbReference>
<evidence type="ECO:0000256" key="4">
    <source>
        <dbReference type="ARBA" id="ARBA00022490"/>
    </source>
</evidence>
<dbReference type="GO" id="GO:0034657">
    <property type="term" value="C:GID complex"/>
    <property type="evidence" value="ECO:0007669"/>
    <property type="project" value="TreeGrafter"/>
</dbReference>
<proteinExistence type="predicted"/>
<dbReference type="SUPFAM" id="SSF48371">
    <property type="entry name" value="ARM repeat"/>
    <property type="match status" value="1"/>
</dbReference>
<protein>
    <recommendedName>
        <fullName evidence="3">Armadillo repeat-containing protein 8</fullName>
    </recommendedName>
</protein>
<dbReference type="InterPro" id="IPR011989">
    <property type="entry name" value="ARM-like"/>
</dbReference>
<evidence type="ECO:0000256" key="3">
    <source>
        <dbReference type="ARBA" id="ARBA00013746"/>
    </source>
</evidence>
<dbReference type="SMART" id="SM00185">
    <property type="entry name" value="ARM"/>
    <property type="match status" value="7"/>
</dbReference>
<dbReference type="GO" id="GO:0005737">
    <property type="term" value="C:cytoplasm"/>
    <property type="evidence" value="ECO:0007669"/>
    <property type="project" value="UniProtKB-SubCell"/>
</dbReference>
<reference evidence="7 8" key="1">
    <citation type="submission" date="2015-09" db="EMBL/GenBank/DDBJ databases">
        <title>Atta colombica WGS genome.</title>
        <authorList>
            <person name="Nygaard S."/>
            <person name="Hu H."/>
            <person name="Boomsma J."/>
            <person name="Zhang G."/>
        </authorList>
    </citation>
    <scope>NUCLEOTIDE SEQUENCE [LARGE SCALE GENOMIC DNA]</scope>
    <source>
        <strain evidence="7">Treedump-2</strain>
        <tissue evidence="7">Whole body</tissue>
    </source>
</reference>
<keyword evidence="5" id="KW-0677">Repeat</keyword>
<dbReference type="PANTHER" id="PTHR15651">
    <property type="entry name" value="ARMADILLO REPEAT-CONTAINING PROTEIN 8"/>
    <property type="match status" value="1"/>
</dbReference>
<evidence type="ECO:0000256" key="2">
    <source>
        <dbReference type="ARBA" id="ARBA00004496"/>
    </source>
</evidence>
<gene>
    <name evidence="7" type="ORF">ALC53_13809</name>
</gene>
<dbReference type="GO" id="GO:0005634">
    <property type="term" value="C:nucleus"/>
    <property type="evidence" value="ECO:0007669"/>
    <property type="project" value="UniProtKB-SubCell"/>
</dbReference>
<sequence>MLASLATSRAYFRTRETQRTTESRTFHIERSPTERNDLQDIYVRTQTSEDGVGDAAVHGEFDVRLVSYATSGKGPFDALIELTNPTVASNANNYITDIESSRSYIDELYSPDAQKCLEAIICLKNSVIGSNRQKGSVIAQGVVPRLLQLLGDTSGTISDRIRLESAVTLGSLAKGTDQHVLALIDLGVVPLLLQVLISSPTPDIVADSKIKVLDLLHEACLRCLRTVFQHTAAPVHSIYQDPALVPRLLSLASRSVTCQVCVATILTTACKTTEEQNALSKGGAVETLAMQLDSPLSDVQLPALACLANMCYQNHMVSAMVASASTSNTVHGRLVPVALGQLMGREKSSLIQLEAARCIAYMHRAGALPSTDPRVVYRTLPCLVRLCHRDRPPRERVAAAETLAYLTEVDTDLQRLASISNHLIPTLAELLRPHPQLYVILFVEVQDATLTQDMRQAAFRAFASLGANDEDIRKRIIETESLMEQVVSGLQDPGGSRVRLAAVRCLHSLSRSVQQLRTTFQDHAVWRPLMQLLHGADKGLEGRGEGEGDLLTVASSTLCNLLLEFSPSKEPILESGGVELLCSLTKRPESALRLNGIWALMNVAFQAEQRVKSQILSCLGTDQIFPDGDRARDHIMANDDVLKKLMDYMVRTFTRTTNYMLIFFYMHSNVKLQVAAIFCVCNLVWREEPGAAQRQARLRELGIYRILQQLRHTKDTQLFEKVKTALSQFYEP</sequence>
<comment type="subcellular location">
    <subcellularLocation>
        <location evidence="2">Cytoplasm</location>
    </subcellularLocation>
    <subcellularLocation>
        <location evidence="1">Nucleus</location>
    </subcellularLocation>
</comment>
<dbReference type="PANTHER" id="PTHR15651:SF7">
    <property type="entry name" value="ARMADILLO REPEAT-CONTAINING PROTEIN 8"/>
    <property type="match status" value="1"/>
</dbReference>
<evidence type="ECO:0000256" key="6">
    <source>
        <dbReference type="ARBA" id="ARBA00023242"/>
    </source>
</evidence>
<dbReference type="InterPro" id="IPR000225">
    <property type="entry name" value="Armadillo"/>
</dbReference>
<dbReference type="GO" id="GO:0043161">
    <property type="term" value="P:proteasome-mediated ubiquitin-dependent protein catabolic process"/>
    <property type="evidence" value="ECO:0007669"/>
    <property type="project" value="TreeGrafter"/>
</dbReference>
<keyword evidence="6" id="KW-0539">Nucleus</keyword>
<keyword evidence="4" id="KW-0963">Cytoplasm</keyword>
<name>A0A195AU94_9HYME</name>
<dbReference type="InterPro" id="IPR016024">
    <property type="entry name" value="ARM-type_fold"/>
</dbReference>
<dbReference type="EMBL" id="KQ976738">
    <property type="protein sequence ID" value="KYM75746.1"/>
    <property type="molecule type" value="Genomic_DNA"/>
</dbReference>
<organism evidence="7 8">
    <name type="scientific">Atta colombica</name>
    <dbReference type="NCBI Taxonomy" id="520822"/>
    <lineage>
        <taxon>Eukaryota</taxon>
        <taxon>Metazoa</taxon>
        <taxon>Ecdysozoa</taxon>
        <taxon>Arthropoda</taxon>
        <taxon>Hexapoda</taxon>
        <taxon>Insecta</taxon>
        <taxon>Pterygota</taxon>
        <taxon>Neoptera</taxon>
        <taxon>Endopterygota</taxon>
        <taxon>Hymenoptera</taxon>
        <taxon>Apocrita</taxon>
        <taxon>Aculeata</taxon>
        <taxon>Formicoidea</taxon>
        <taxon>Formicidae</taxon>
        <taxon>Myrmicinae</taxon>
        <taxon>Atta</taxon>
    </lineage>
</organism>
<evidence type="ECO:0000256" key="5">
    <source>
        <dbReference type="ARBA" id="ARBA00022737"/>
    </source>
</evidence>
<dbReference type="FunFam" id="1.25.10.10:FF:000070">
    <property type="entry name" value="armadillo repeat-containing protein 8 isoform X1"/>
    <property type="match status" value="1"/>
</dbReference>
<dbReference type="Proteomes" id="UP000078540">
    <property type="component" value="Unassembled WGS sequence"/>
</dbReference>
<evidence type="ECO:0000313" key="7">
    <source>
        <dbReference type="EMBL" id="KYM75746.1"/>
    </source>
</evidence>
<evidence type="ECO:0000313" key="8">
    <source>
        <dbReference type="Proteomes" id="UP000078540"/>
    </source>
</evidence>